<evidence type="ECO:0000313" key="3">
    <source>
        <dbReference type="Proteomes" id="UP000001745"/>
    </source>
</evidence>
<sequence>MATAATLPSHGTTGFLGVFGGTKDDKPAYIDFPNKVANINPPANISIVAEDIRYAQPKPSFKTHGYEFLERKSVCTSEELAKGKTDPNINKYLYDVYMPEVANILKEVTGGTEVIPNEFRLRNQVQDGGDIVANKVGWGNVNVVHVDRDPSNAEVRLGTSLGEERAKELLAKYNRWASVNLWRPIGETVQKWPLCMVNTTKVPNWDYETHMTKVRNIGDPAEKERGEKTHETVLLPPTSETPYFYQYASQMTPDECLIFTSFHTDASKVVPHGAFWDNSSPEAAPPRRSIEARCWVFWDEKDLYISFCQ</sequence>
<evidence type="ECO:0000256" key="1">
    <source>
        <dbReference type="ARBA" id="ARBA00023604"/>
    </source>
</evidence>
<dbReference type="eggNOG" id="ENOG502SM07">
    <property type="taxonomic scope" value="Eukaryota"/>
</dbReference>
<dbReference type="EMBL" id="EQ962653">
    <property type="protein sequence ID" value="EED22454.1"/>
    <property type="molecule type" value="Genomic_DNA"/>
</dbReference>
<comment type="similarity">
    <text evidence="1">Belongs to the asaB hydroxylase/desaturase family.</text>
</comment>
<proteinExistence type="inferred from homology"/>
<dbReference type="PhylomeDB" id="B8LZN1"/>
<dbReference type="AlphaFoldDB" id="B8LZN1"/>
<dbReference type="PANTHER" id="PTHR34598:SF3">
    <property type="entry name" value="OXIDOREDUCTASE AN1597"/>
    <property type="match status" value="1"/>
</dbReference>
<dbReference type="HOGENOM" id="CLU_042688_1_0_1"/>
<protein>
    <submittedName>
        <fullName evidence="2">Uncharacterized protein</fullName>
    </submittedName>
</protein>
<evidence type="ECO:0000313" key="2">
    <source>
        <dbReference type="EMBL" id="EED22454.1"/>
    </source>
</evidence>
<dbReference type="VEuPathDB" id="FungiDB:TSTA_097030"/>
<dbReference type="InterPro" id="IPR044053">
    <property type="entry name" value="AsaB-like"/>
</dbReference>
<dbReference type="InParanoid" id="B8LZN1"/>
<gene>
    <name evidence="2" type="ORF">TSTA_097030</name>
</gene>
<name>B8LZN1_TALSN</name>
<dbReference type="NCBIfam" id="NF041278">
    <property type="entry name" value="CmcJ_NvfI_EfuI"/>
    <property type="match status" value="1"/>
</dbReference>
<dbReference type="Proteomes" id="UP000001745">
    <property type="component" value="Unassembled WGS sequence"/>
</dbReference>
<dbReference type="OMA" id="GAFWDNS"/>
<dbReference type="GO" id="GO:0016491">
    <property type="term" value="F:oxidoreductase activity"/>
    <property type="evidence" value="ECO:0007669"/>
    <property type="project" value="InterPro"/>
</dbReference>
<dbReference type="PANTHER" id="PTHR34598">
    <property type="entry name" value="BLL6449 PROTEIN"/>
    <property type="match status" value="1"/>
</dbReference>
<accession>B8LZN1</accession>
<organism evidence="2 3">
    <name type="scientific">Talaromyces stipitatus (strain ATCC 10500 / CBS 375.48 / QM 6759 / NRRL 1006)</name>
    <name type="common">Penicillium stipitatum</name>
    <dbReference type="NCBI Taxonomy" id="441959"/>
    <lineage>
        <taxon>Eukaryota</taxon>
        <taxon>Fungi</taxon>
        <taxon>Dikarya</taxon>
        <taxon>Ascomycota</taxon>
        <taxon>Pezizomycotina</taxon>
        <taxon>Eurotiomycetes</taxon>
        <taxon>Eurotiomycetidae</taxon>
        <taxon>Eurotiales</taxon>
        <taxon>Trichocomaceae</taxon>
        <taxon>Talaromyces</taxon>
        <taxon>Talaromyces sect. Talaromyces</taxon>
    </lineage>
</organism>
<dbReference type="GeneID" id="8103789"/>
<keyword evidence="3" id="KW-1185">Reference proteome</keyword>
<dbReference type="OrthoDB" id="412788at2759"/>
<dbReference type="RefSeq" id="XP_002479417.1">
    <property type="nucleotide sequence ID" value="XM_002479372.1"/>
</dbReference>
<reference evidence="3" key="1">
    <citation type="journal article" date="2015" name="Genome Announc.">
        <title>Genome sequence of the AIDS-associated pathogen Penicillium marneffei (ATCC18224) and its near taxonomic relative Talaromyces stipitatus (ATCC10500).</title>
        <authorList>
            <person name="Nierman W.C."/>
            <person name="Fedorova-Abrams N.D."/>
            <person name="Andrianopoulos A."/>
        </authorList>
    </citation>
    <scope>NUCLEOTIDE SEQUENCE [LARGE SCALE GENOMIC DNA]</scope>
    <source>
        <strain evidence="3">ATCC 10500 / CBS 375.48 / QM 6759 / NRRL 1006</strain>
    </source>
</reference>